<dbReference type="Pfam" id="PF13191">
    <property type="entry name" value="AAA_16"/>
    <property type="match status" value="1"/>
</dbReference>
<evidence type="ECO:0000313" key="5">
    <source>
        <dbReference type="EMBL" id="GID74364.1"/>
    </source>
</evidence>
<dbReference type="PANTHER" id="PTHR44688">
    <property type="entry name" value="DNA-BINDING TRANSCRIPTIONAL ACTIVATOR DEVR_DOSR"/>
    <property type="match status" value="1"/>
</dbReference>
<keyword evidence="1" id="KW-0805">Transcription regulation</keyword>
<dbReference type="Gene3D" id="3.40.50.300">
    <property type="entry name" value="P-loop containing nucleotide triphosphate hydrolases"/>
    <property type="match status" value="1"/>
</dbReference>
<dbReference type="InterPro" id="IPR011990">
    <property type="entry name" value="TPR-like_helical_dom_sf"/>
</dbReference>
<dbReference type="InterPro" id="IPR036388">
    <property type="entry name" value="WH-like_DNA-bd_sf"/>
</dbReference>
<organism evidence="5 6">
    <name type="scientific">Paractinoplanes deccanensis</name>
    <dbReference type="NCBI Taxonomy" id="113561"/>
    <lineage>
        <taxon>Bacteria</taxon>
        <taxon>Bacillati</taxon>
        <taxon>Actinomycetota</taxon>
        <taxon>Actinomycetes</taxon>
        <taxon>Micromonosporales</taxon>
        <taxon>Micromonosporaceae</taxon>
        <taxon>Paractinoplanes</taxon>
    </lineage>
</organism>
<dbReference type="PANTHER" id="PTHR44688:SF16">
    <property type="entry name" value="DNA-BINDING TRANSCRIPTIONAL ACTIVATOR DEVR_DOSR"/>
    <property type="match status" value="1"/>
</dbReference>
<sequence>MAEEMLRGRRREREELDRLLRDVRSGRSRALVLRGEAGVGKSALLDHLAGQAEGVRVERAAGVELESEITYSALQQLCAPLLASVDRLPAPQRAALMTAVGLAAGKPPEPLLVGLAVLGLFSEAASQRPLLCIVDDVQWLDRMSELILTFVARRLDAESVALVFAVRAPATSPAGLPEMTVEGLADADARVLLDSALPGPVDSRVRDRIVAETRGNPLALLELPRGLSAAELAFGFGGLSAAPLAGRLEHSFQRRIAALPADTRKVLLAAAVEPVGDVHLLWRALDLLGIGPEAAVPAETAQLIDLSRRARFPHPLVRSAAWRSGSAADLREVHRVLAEVTDPQTDPDRRAWHRAHAVAGPDEEVADELERSADRARARGGWSAAAAFLERAAQLTLDPDRRVSLLLAAARAHSDAGSFAQVPELLGAAEMGPLQPLQRARVEQVRAHVAFVLNPGRESGPPLLEAAHQLRDLDPAAARETYLTAIGAAVHTGRADPELLPSVARAAAQAPPGDDLAGLMLTGLTAWVLDGYEAAAPAMNRAVEAMTAMPDEDLRLIWLAAPMAYEMFRFDVLDQITSRAVRVARDTGALSLLPNALALRAGVMHYLGRLDDSSSLVDEAEGLMRATGSALQLSGAVPLAAYRGREPYASQLVNAMFREASSRGEGWSLGIAGYFKAALHNGLGDYPEAFEAAREAASYPDLAIYHWNLGELVEAATRTGASTVAADARERLSLRTSVTGTDWARGVQALADALVLADEGRFRDSIAYFSSAGMGMQMARAHLLFGEWLRREARRSEARAQLRTAHDAFTRIGAEAFAGRAARELAATGETVRAKAPGTAEQLTSQETQIARLAVTGRTNPEIGASLFLSPRTVEWHLRKIFTKLGITSRRELAAVLHF</sequence>
<reference evidence="5 6" key="1">
    <citation type="submission" date="2021-01" db="EMBL/GenBank/DDBJ databases">
        <title>Whole genome shotgun sequence of Actinoplanes deccanensis NBRC 13994.</title>
        <authorList>
            <person name="Komaki H."/>
            <person name="Tamura T."/>
        </authorList>
    </citation>
    <scope>NUCLEOTIDE SEQUENCE [LARGE SCALE GENOMIC DNA]</scope>
    <source>
        <strain evidence="5 6">NBRC 13994</strain>
    </source>
</reference>
<comment type="caution">
    <text evidence="5">The sequence shown here is derived from an EMBL/GenBank/DDBJ whole genome shotgun (WGS) entry which is preliminary data.</text>
</comment>
<dbReference type="InterPro" id="IPR016032">
    <property type="entry name" value="Sig_transdc_resp-reg_C-effctor"/>
</dbReference>
<keyword evidence="2" id="KW-0238">DNA-binding</keyword>
<dbReference type="Gene3D" id="1.10.10.10">
    <property type="entry name" value="Winged helix-like DNA-binding domain superfamily/Winged helix DNA-binding domain"/>
    <property type="match status" value="1"/>
</dbReference>
<evidence type="ECO:0000313" key="6">
    <source>
        <dbReference type="Proteomes" id="UP000609879"/>
    </source>
</evidence>
<evidence type="ECO:0000256" key="1">
    <source>
        <dbReference type="ARBA" id="ARBA00023015"/>
    </source>
</evidence>
<accession>A0ABQ3Y2Z3</accession>
<proteinExistence type="predicted"/>
<dbReference type="RefSeq" id="WP_307871217.1">
    <property type="nucleotide sequence ID" value="NZ_BAAABO010000006.1"/>
</dbReference>
<dbReference type="InterPro" id="IPR000792">
    <property type="entry name" value="Tscrpt_reg_LuxR_C"/>
</dbReference>
<dbReference type="PRINTS" id="PR00038">
    <property type="entry name" value="HTHLUXR"/>
</dbReference>
<evidence type="ECO:0000256" key="3">
    <source>
        <dbReference type="ARBA" id="ARBA00023163"/>
    </source>
</evidence>
<dbReference type="Proteomes" id="UP000609879">
    <property type="component" value="Unassembled WGS sequence"/>
</dbReference>
<keyword evidence="3" id="KW-0804">Transcription</keyword>
<dbReference type="PROSITE" id="PS50043">
    <property type="entry name" value="HTH_LUXR_2"/>
    <property type="match status" value="1"/>
</dbReference>
<dbReference type="SUPFAM" id="SSF52540">
    <property type="entry name" value="P-loop containing nucleoside triphosphate hydrolases"/>
    <property type="match status" value="1"/>
</dbReference>
<name>A0ABQ3Y2Z3_9ACTN</name>
<dbReference type="SUPFAM" id="SSF46894">
    <property type="entry name" value="C-terminal effector domain of the bipartite response regulators"/>
    <property type="match status" value="1"/>
</dbReference>
<dbReference type="InterPro" id="IPR041664">
    <property type="entry name" value="AAA_16"/>
</dbReference>
<evidence type="ECO:0000256" key="2">
    <source>
        <dbReference type="ARBA" id="ARBA00023125"/>
    </source>
</evidence>
<dbReference type="EMBL" id="BOMI01000057">
    <property type="protein sequence ID" value="GID74364.1"/>
    <property type="molecule type" value="Genomic_DNA"/>
</dbReference>
<evidence type="ECO:0000259" key="4">
    <source>
        <dbReference type="PROSITE" id="PS50043"/>
    </source>
</evidence>
<dbReference type="CDD" id="cd06170">
    <property type="entry name" value="LuxR_C_like"/>
    <property type="match status" value="1"/>
</dbReference>
<dbReference type="SMART" id="SM00421">
    <property type="entry name" value="HTH_LUXR"/>
    <property type="match status" value="1"/>
</dbReference>
<gene>
    <name evidence="5" type="ORF">Ade02nite_30050</name>
</gene>
<keyword evidence="6" id="KW-1185">Reference proteome</keyword>
<feature type="domain" description="HTH luxR-type" evidence="4">
    <location>
        <begin position="836"/>
        <end position="899"/>
    </location>
</feature>
<dbReference type="InterPro" id="IPR027417">
    <property type="entry name" value="P-loop_NTPase"/>
</dbReference>
<protein>
    <submittedName>
        <fullName evidence="5">LuxR family transcriptional regulator</fullName>
    </submittedName>
</protein>
<dbReference type="SUPFAM" id="SSF48452">
    <property type="entry name" value="TPR-like"/>
    <property type="match status" value="1"/>
</dbReference>
<dbReference type="Pfam" id="PF00196">
    <property type="entry name" value="GerE"/>
    <property type="match status" value="1"/>
</dbReference>